<dbReference type="Pfam" id="PF02518">
    <property type="entry name" value="HATPase_c"/>
    <property type="match status" value="1"/>
</dbReference>
<dbReference type="InterPro" id="IPR035965">
    <property type="entry name" value="PAS-like_dom_sf"/>
</dbReference>
<dbReference type="Pfam" id="PF00512">
    <property type="entry name" value="HisKA"/>
    <property type="match status" value="1"/>
</dbReference>
<dbReference type="Pfam" id="PF00072">
    <property type="entry name" value="Response_reg"/>
    <property type="match status" value="1"/>
</dbReference>
<evidence type="ECO:0000259" key="7">
    <source>
        <dbReference type="PROSITE" id="PS50112"/>
    </source>
</evidence>
<dbReference type="Pfam" id="PF08448">
    <property type="entry name" value="PAS_4"/>
    <property type="match status" value="1"/>
</dbReference>
<dbReference type="InterPro" id="IPR011006">
    <property type="entry name" value="CheY-like_superfamily"/>
</dbReference>
<dbReference type="EMBL" id="JABFJV010000059">
    <property type="protein sequence ID" value="NOK34123.1"/>
    <property type="molecule type" value="Genomic_DNA"/>
</dbReference>
<dbReference type="EC" id="2.7.13.3" evidence="2"/>
<feature type="modified residue" description="4-aspartylphosphate" evidence="4">
    <location>
        <position position="57"/>
    </location>
</feature>
<dbReference type="InterPro" id="IPR013656">
    <property type="entry name" value="PAS_4"/>
</dbReference>
<dbReference type="PROSITE" id="PS50110">
    <property type="entry name" value="RESPONSE_REGULATORY"/>
    <property type="match status" value="1"/>
</dbReference>
<dbReference type="NCBIfam" id="TIGR00229">
    <property type="entry name" value="sensory_box"/>
    <property type="match status" value="1"/>
</dbReference>
<dbReference type="Gene3D" id="3.30.565.10">
    <property type="entry name" value="Histidine kinase-like ATPase, C-terminal domain"/>
    <property type="match status" value="1"/>
</dbReference>
<dbReference type="SMART" id="SM00388">
    <property type="entry name" value="HisKA"/>
    <property type="match status" value="1"/>
</dbReference>
<evidence type="ECO:0000313" key="9">
    <source>
        <dbReference type="EMBL" id="NOK34123.1"/>
    </source>
</evidence>
<dbReference type="SMART" id="SM00448">
    <property type="entry name" value="REC"/>
    <property type="match status" value="1"/>
</dbReference>
<dbReference type="Proteomes" id="UP000563426">
    <property type="component" value="Unassembled WGS sequence"/>
</dbReference>
<dbReference type="RefSeq" id="WP_171435047.1">
    <property type="nucleotide sequence ID" value="NZ_JABFJV010000059.1"/>
</dbReference>
<dbReference type="PANTHER" id="PTHR43547:SF2">
    <property type="entry name" value="HYBRID SIGNAL TRANSDUCTION HISTIDINE KINASE C"/>
    <property type="match status" value="1"/>
</dbReference>
<feature type="domain" description="Histidine kinase" evidence="5">
    <location>
        <begin position="278"/>
        <end position="498"/>
    </location>
</feature>
<dbReference type="InterPro" id="IPR004358">
    <property type="entry name" value="Sig_transdc_His_kin-like_C"/>
</dbReference>
<dbReference type="Gene3D" id="3.40.50.2300">
    <property type="match status" value="1"/>
</dbReference>
<name>A0A7Y4KHX8_9BACT</name>
<reference evidence="9 10" key="1">
    <citation type="submission" date="2020-05" db="EMBL/GenBank/DDBJ databases">
        <authorList>
            <person name="Whitworth D."/>
        </authorList>
    </citation>
    <scope>NUCLEOTIDE SEQUENCE [LARGE SCALE GENOMIC DNA]</scope>
    <source>
        <strain evidence="9 10">AB043B</strain>
    </source>
</reference>
<keyword evidence="10" id="KW-1185">Reference proteome</keyword>
<feature type="domain" description="PAS" evidence="7">
    <location>
        <begin position="140"/>
        <end position="196"/>
    </location>
</feature>
<feature type="domain" description="PAC" evidence="8">
    <location>
        <begin position="215"/>
        <end position="267"/>
    </location>
</feature>
<evidence type="ECO:0000256" key="1">
    <source>
        <dbReference type="ARBA" id="ARBA00000085"/>
    </source>
</evidence>
<dbReference type="PROSITE" id="PS50112">
    <property type="entry name" value="PAS"/>
    <property type="match status" value="1"/>
</dbReference>
<evidence type="ECO:0000256" key="3">
    <source>
        <dbReference type="ARBA" id="ARBA00022553"/>
    </source>
</evidence>
<dbReference type="PRINTS" id="PR00344">
    <property type="entry name" value="BCTRLSENSOR"/>
</dbReference>
<dbReference type="SUPFAM" id="SSF55785">
    <property type="entry name" value="PYP-like sensor domain (PAS domain)"/>
    <property type="match status" value="1"/>
</dbReference>
<dbReference type="CDD" id="cd00082">
    <property type="entry name" value="HisKA"/>
    <property type="match status" value="1"/>
</dbReference>
<dbReference type="InterPro" id="IPR005467">
    <property type="entry name" value="His_kinase_dom"/>
</dbReference>
<dbReference type="InterPro" id="IPR000014">
    <property type="entry name" value="PAS"/>
</dbReference>
<dbReference type="SMART" id="SM00091">
    <property type="entry name" value="PAS"/>
    <property type="match status" value="1"/>
</dbReference>
<dbReference type="SUPFAM" id="SSF55874">
    <property type="entry name" value="ATPase domain of HSP90 chaperone/DNA topoisomerase II/histidine kinase"/>
    <property type="match status" value="1"/>
</dbReference>
<proteinExistence type="predicted"/>
<dbReference type="Gene3D" id="1.10.287.130">
    <property type="match status" value="1"/>
</dbReference>
<dbReference type="CDD" id="cd00130">
    <property type="entry name" value="PAS"/>
    <property type="match status" value="1"/>
</dbReference>
<dbReference type="InterPro" id="IPR000700">
    <property type="entry name" value="PAS-assoc_C"/>
</dbReference>
<dbReference type="SUPFAM" id="SSF52172">
    <property type="entry name" value="CheY-like"/>
    <property type="match status" value="1"/>
</dbReference>
<dbReference type="InterPro" id="IPR001789">
    <property type="entry name" value="Sig_transdc_resp-reg_receiver"/>
</dbReference>
<dbReference type="SMART" id="SM00086">
    <property type="entry name" value="PAC"/>
    <property type="match status" value="1"/>
</dbReference>
<sequence length="509" mass="56254">MSPPLRVLMVEDSEDDSELTLGELRRGGFEPSCVRVEAADTLREALRTQTFDVVISDFTMPAFTGLDALRILQESGKDIPFILVSGSVGEDVAVAAMRAGAQDFYAKGNTTRLPAAVERELREAEVRRERRRMELALAESQALQRQILESVRDYAIFSVDTEHRITSWSPGCQQVQGYTAEEFIGLPFERLFTPEDIARGGPEATLQEARGRGQSTGEGLRVRKDGSRFWAQTSLTPLLDAAGRLRGYTQIIQDVSERKRLIDELQAAVRARDEFLSIAGHELNTPLTSLQLQLQSLRRPVQQAAEDPTQAAKFSPKLEAALRQVSRLAELVRMLLDVSRVTSGRLELRPEPVDLTVVAHEVAERLEGLRSSSASTLELRAPEPVMGRFDRLRVEAILTNLLVNAFKFGAGRPVVVTLVRRDSVARLTVQDHGIGIEAADQVRLFQRFERAVSDRHYGGFGIGLWLVRQFVEAHGGTIQLESAPGQGSVFTVELPIVDADAAVRGRGVP</sequence>
<comment type="caution">
    <text evidence="9">The sequence shown here is derived from an EMBL/GenBank/DDBJ whole genome shotgun (WGS) entry which is preliminary data.</text>
</comment>
<dbReference type="InterPro" id="IPR036890">
    <property type="entry name" value="HATPase_C_sf"/>
</dbReference>
<protein>
    <recommendedName>
        <fullName evidence="2">histidine kinase</fullName>
        <ecNumber evidence="2">2.7.13.3</ecNumber>
    </recommendedName>
</protein>
<dbReference type="PROSITE" id="PS50113">
    <property type="entry name" value="PAC"/>
    <property type="match status" value="1"/>
</dbReference>
<dbReference type="PROSITE" id="PS50109">
    <property type="entry name" value="HIS_KIN"/>
    <property type="match status" value="1"/>
</dbReference>
<keyword evidence="3 4" id="KW-0597">Phosphoprotein</keyword>
<evidence type="ECO:0000256" key="4">
    <source>
        <dbReference type="PROSITE-ProRule" id="PRU00169"/>
    </source>
</evidence>
<evidence type="ECO:0000259" key="5">
    <source>
        <dbReference type="PROSITE" id="PS50109"/>
    </source>
</evidence>
<gene>
    <name evidence="9" type="ORF">HMI49_13055</name>
</gene>
<dbReference type="InterPro" id="IPR003661">
    <property type="entry name" value="HisK_dim/P_dom"/>
</dbReference>
<evidence type="ECO:0000259" key="8">
    <source>
        <dbReference type="PROSITE" id="PS50113"/>
    </source>
</evidence>
<dbReference type="SUPFAM" id="SSF47384">
    <property type="entry name" value="Homodimeric domain of signal transducing histidine kinase"/>
    <property type="match status" value="1"/>
</dbReference>
<evidence type="ECO:0000259" key="6">
    <source>
        <dbReference type="PROSITE" id="PS50110"/>
    </source>
</evidence>
<dbReference type="CDD" id="cd00156">
    <property type="entry name" value="REC"/>
    <property type="match status" value="1"/>
</dbReference>
<evidence type="ECO:0000256" key="2">
    <source>
        <dbReference type="ARBA" id="ARBA00012438"/>
    </source>
</evidence>
<dbReference type="PANTHER" id="PTHR43547">
    <property type="entry name" value="TWO-COMPONENT HISTIDINE KINASE"/>
    <property type="match status" value="1"/>
</dbReference>
<dbReference type="InterPro" id="IPR003594">
    <property type="entry name" value="HATPase_dom"/>
</dbReference>
<dbReference type="InterPro" id="IPR001610">
    <property type="entry name" value="PAC"/>
</dbReference>
<dbReference type="GO" id="GO:0000155">
    <property type="term" value="F:phosphorelay sensor kinase activity"/>
    <property type="evidence" value="ECO:0007669"/>
    <property type="project" value="InterPro"/>
</dbReference>
<dbReference type="AlphaFoldDB" id="A0A7Y4KHX8"/>
<organism evidence="9 10">
    <name type="scientific">Corallococcus exercitus</name>
    <dbReference type="NCBI Taxonomy" id="2316736"/>
    <lineage>
        <taxon>Bacteria</taxon>
        <taxon>Pseudomonadati</taxon>
        <taxon>Myxococcota</taxon>
        <taxon>Myxococcia</taxon>
        <taxon>Myxococcales</taxon>
        <taxon>Cystobacterineae</taxon>
        <taxon>Myxococcaceae</taxon>
        <taxon>Corallococcus</taxon>
    </lineage>
</organism>
<dbReference type="InterPro" id="IPR036097">
    <property type="entry name" value="HisK_dim/P_sf"/>
</dbReference>
<accession>A0A7Y4KHX8</accession>
<dbReference type="Gene3D" id="3.30.450.20">
    <property type="entry name" value="PAS domain"/>
    <property type="match status" value="1"/>
</dbReference>
<evidence type="ECO:0000313" key="10">
    <source>
        <dbReference type="Proteomes" id="UP000563426"/>
    </source>
</evidence>
<dbReference type="SMART" id="SM00387">
    <property type="entry name" value="HATPase_c"/>
    <property type="match status" value="1"/>
</dbReference>
<feature type="domain" description="Response regulatory" evidence="6">
    <location>
        <begin position="6"/>
        <end position="122"/>
    </location>
</feature>
<comment type="catalytic activity">
    <reaction evidence="1">
        <text>ATP + protein L-histidine = ADP + protein N-phospho-L-histidine.</text>
        <dbReference type="EC" id="2.7.13.3"/>
    </reaction>
</comment>